<gene>
    <name evidence="1" type="ORF">ILUMI_14209</name>
</gene>
<evidence type="ECO:0000313" key="1">
    <source>
        <dbReference type="EMBL" id="KAF2891964.1"/>
    </source>
</evidence>
<name>A0A8K0CSX1_IGNLU</name>
<protein>
    <submittedName>
        <fullName evidence="1">Uncharacterized protein</fullName>
    </submittedName>
</protein>
<keyword evidence="2" id="KW-1185">Reference proteome</keyword>
<comment type="caution">
    <text evidence="1">The sequence shown here is derived from an EMBL/GenBank/DDBJ whole genome shotgun (WGS) entry which is preliminary data.</text>
</comment>
<sequence length="91" mass="10437">MTASSQSNCKLIDSLVAFVKDQRDKSVDYEVTSKKNYPDFEYKDKALRSRQRSSRLAFFDGAAEGTEFHGSEIFKVESYLPIFVKLISQLE</sequence>
<dbReference type="Proteomes" id="UP000801492">
    <property type="component" value="Unassembled WGS sequence"/>
</dbReference>
<evidence type="ECO:0000313" key="2">
    <source>
        <dbReference type="Proteomes" id="UP000801492"/>
    </source>
</evidence>
<reference evidence="1" key="1">
    <citation type="submission" date="2019-08" db="EMBL/GenBank/DDBJ databases">
        <title>The genome of the North American firefly Photinus pyralis.</title>
        <authorList>
            <consortium name="Photinus pyralis genome working group"/>
            <person name="Fallon T.R."/>
            <person name="Sander Lower S.E."/>
            <person name="Weng J.-K."/>
        </authorList>
    </citation>
    <scope>NUCLEOTIDE SEQUENCE</scope>
    <source>
        <strain evidence="1">TRF0915ILg1</strain>
        <tissue evidence="1">Whole body</tissue>
    </source>
</reference>
<dbReference type="AlphaFoldDB" id="A0A8K0CSX1"/>
<accession>A0A8K0CSX1</accession>
<proteinExistence type="predicted"/>
<organism evidence="1 2">
    <name type="scientific">Ignelater luminosus</name>
    <name type="common">Cucubano</name>
    <name type="synonym">Pyrophorus luminosus</name>
    <dbReference type="NCBI Taxonomy" id="2038154"/>
    <lineage>
        <taxon>Eukaryota</taxon>
        <taxon>Metazoa</taxon>
        <taxon>Ecdysozoa</taxon>
        <taxon>Arthropoda</taxon>
        <taxon>Hexapoda</taxon>
        <taxon>Insecta</taxon>
        <taxon>Pterygota</taxon>
        <taxon>Neoptera</taxon>
        <taxon>Endopterygota</taxon>
        <taxon>Coleoptera</taxon>
        <taxon>Polyphaga</taxon>
        <taxon>Elateriformia</taxon>
        <taxon>Elateroidea</taxon>
        <taxon>Elateridae</taxon>
        <taxon>Agrypninae</taxon>
        <taxon>Pyrophorini</taxon>
        <taxon>Ignelater</taxon>
    </lineage>
</organism>
<dbReference type="EMBL" id="VTPC01017714">
    <property type="protein sequence ID" value="KAF2891964.1"/>
    <property type="molecule type" value="Genomic_DNA"/>
</dbReference>